<proteinExistence type="predicted"/>
<dbReference type="InterPro" id="IPR011429">
    <property type="entry name" value="Cyt_c_Planctomycete-type"/>
</dbReference>
<dbReference type="GO" id="GO:0009055">
    <property type="term" value="F:electron transfer activity"/>
    <property type="evidence" value="ECO:0007669"/>
    <property type="project" value="InterPro"/>
</dbReference>
<accession>A0A517VVU8</accession>
<keyword evidence="2 3" id="KW-0408">Iron</keyword>
<dbReference type="PANTHER" id="PTHR35889">
    <property type="entry name" value="CYCLOINULO-OLIGOSACCHARIDE FRUCTANOTRANSFERASE-RELATED"/>
    <property type="match status" value="1"/>
</dbReference>
<dbReference type="Pfam" id="PF07583">
    <property type="entry name" value="PSCyt2"/>
    <property type="match status" value="1"/>
</dbReference>
<dbReference type="AlphaFoldDB" id="A0A517VVU8"/>
<evidence type="ECO:0000256" key="3">
    <source>
        <dbReference type="PROSITE-ProRule" id="PRU00433"/>
    </source>
</evidence>
<dbReference type="InterPro" id="IPR011444">
    <property type="entry name" value="DUF1549"/>
</dbReference>
<dbReference type="EMBL" id="CP037920">
    <property type="protein sequence ID" value="QDT97129.1"/>
    <property type="molecule type" value="Genomic_DNA"/>
</dbReference>
<dbReference type="InterPro" id="IPR009056">
    <property type="entry name" value="Cyt_c-like_dom"/>
</dbReference>
<sequence>MIDKLLAYLDRPLFFHRNMVISQTITLCLFAINTSHLTASEDITTRNSIFYESAVKSIITEKCLRCHNSETKKAGLDLSSPQGIQNGSESGRIVQAGDPDESLLIEMINAGEMPPDEKDHLSKKELNEIRNWISAGAKFREAVQSKPSVTQHDIIPLLHLRCVACHGGRRKEAGLDLRTKESILKGGKSGPAVVPGEPEKSLLIQRIASGEMPPRRKLVSVSVKPMEANELKRLSKWIALKLPEINHPSVDDKNQSDALVTEKDREFWSFQPPSKVKPPQVKYSNQVRNPIDAFILRKLEQRGLTLSPAASKRTMIRRLYFNLTGLPPTPNEVEHFINDTDPLAYERLVDRLLASPRYGERWARHWLDVAGYADSEGAQNEDRLRPHIYRYRDYVIRAFNQDKPYSRFLLEQIAGDELVDYQSKEVTQEVYDCLVATGFLRTAPDRTFANITNFVPDRLEVISDEMEILGSAVMGLTIKCARCHSHKFDPIAQRDYYRLTAIFKEAYDEHDWLKSQGPRTLPHVTSEERRHYEKHNQLITADIERLKQKLKERTARALKTQREKGIQSLPESERETILIAFSTKASQQTDEQKILLKKHKRLLTPSPDELKKLDQEYKKKSDDLQNQMKVLKSKLKQEPRIRALWSRGSPSPTYILKRGNYLTPGRLVKPGVPEVLIQKANPFSSLIPENNRKPIRRRLAFAKWLTRSDNPLTARVMVNRIWLHHFGRGIVNTPGNFGRAGEKPSHPELLDWLANEFVRQNWSLKSLHRLIVTSNTYRQNSSITKKALQRDPDGSLLSRMPLQRMEAEVLRDTLLYLSGQLDETPFGPADPVEVRSDGLVTSKRTQKGWRRSVYIRQRRTQIPTLLENFDYPQMGPNCINRGESLVAPQALHLMNDKMVYQLAIDFASQIQAEVGPVPEAQIVQIYRKAFSRNPTAEEKTIAVDIMQQMTKTWQDSNYQQKDQIPPAQKALINYCHVVFNLAEFQYID</sequence>
<feature type="coiled-coil region" evidence="4">
    <location>
        <begin position="529"/>
        <end position="563"/>
    </location>
</feature>
<evidence type="ECO:0000313" key="7">
    <source>
        <dbReference type="Proteomes" id="UP000318704"/>
    </source>
</evidence>
<keyword evidence="4" id="KW-0175">Coiled coil</keyword>
<dbReference type="GO" id="GO:0020037">
    <property type="term" value="F:heme binding"/>
    <property type="evidence" value="ECO:0007669"/>
    <property type="project" value="InterPro"/>
</dbReference>
<dbReference type="PROSITE" id="PS51007">
    <property type="entry name" value="CYTC"/>
    <property type="match status" value="1"/>
</dbReference>
<dbReference type="KEGG" id="gaw:V144x_26000"/>
<dbReference type="RefSeq" id="WP_144985508.1">
    <property type="nucleotide sequence ID" value="NZ_CP037920.1"/>
</dbReference>
<protein>
    <submittedName>
        <fullName evidence="6">Planctomycete cytochrome C</fullName>
    </submittedName>
</protein>
<name>A0A517VVU8_9PLAN</name>
<evidence type="ECO:0000259" key="5">
    <source>
        <dbReference type="PROSITE" id="PS51007"/>
    </source>
</evidence>
<dbReference type="Proteomes" id="UP000318704">
    <property type="component" value="Chromosome"/>
</dbReference>
<dbReference type="PANTHER" id="PTHR35889:SF3">
    <property type="entry name" value="F-BOX DOMAIN-CONTAINING PROTEIN"/>
    <property type="match status" value="1"/>
</dbReference>
<gene>
    <name evidence="6" type="ORF">V144x_26000</name>
</gene>
<keyword evidence="1 3" id="KW-0479">Metal-binding</keyword>
<feature type="domain" description="Cytochrome c" evidence="5">
    <location>
        <begin position="41"/>
        <end position="137"/>
    </location>
</feature>
<dbReference type="GO" id="GO:0046872">
    <property type="term" value="F:metal ion binding"/>
    <property type="evidence" value="ECO:0007669"/>
    <property type="project" value="UniProtKB-KW"/>
</dbReference>
<evidence type="ECO:0000256" key="4">
    <source>
        <dbReference type="SAM" id="Coils"/>
    </source>
</evidence>
<reference evidence="6 7" key="1">
    <citation type="submission" date="2019-03" db="EMBL/GenBank/DDBJ databases">
        <title>Deep-cultivation of Planctomycetes and their phenomic and genomic characterization uncovers novel biology.</title>
        <authorList>
            <person name="Wiegand S."/>
            <person name="Jogler M."/>
            <person name="Boedeker C."/>
            <person name="Pinto D."/>
            <person name="Vollmers J."/>
            <person name="Rivas-Marin E."/>
            <person name="Kohn T."/>
            <person name="Peeters S.H."/>
            <person name="Heuer A."/>
            <person name="Rast P."/>
            <person name="Oberbeckmann S."/>
            <person name="Bunk B."/>
            <person name="Jeske O."/>
            <person name="Meyerdierks A."/>
            <person name="Storesund J.E."/>
            <person name="Kallscheuer N."/>
            <person name="Luecker S."/>
            <person name="Lage O.M."/>
            <person name="Pohl T."/>
            <person name="Merkel B.J."/>
            <person name="Hornburger P."/>
            <person name="Mueller R.-W."/>
            <person name="Bruemmer F."/>
            <person name="Labrenz M."/>
            <person name="Spormann A.M."/>
            <person name="Op den Camp H."/>
            <person name="Overmann J."/>
            <person name="Amann R."/>
            <person name="Jetten M.S.M."/>
            <person name="Mascher T."/>
            <person name="Medema M.H."/>
            <person name="Devos D.P."/>
            <person name="Kaster A.-K."/>
            <person name="Ovreas L."/>
            <person name="Rohde M."/>
            <person name="Galperin M.Y."/>
            <person name="Jogler C."/>
        </authorList>
    </citation>
    <scope>NUCLEOTIDE SEQUENCE [LARGE SCALE GENOMIC DNA]</scope>
    <source>
        <strain evidence="6 7">V144</strain>
    </source>
</reference>
<dbReference type="InterPro" id="IPR022655">
    <property type="entry name" value="DUF1553"/>
</dbReference>
<dbReference type="Pfam" id="PF07635">
    <property type="entry name" value="PSCyt1"/>
    <property type="match status" value="2"/>
</dbReference>
<evidence type="ECO:0000256" key="2">
    <source>
        <dbReference type="ARBA" id="ARBA00023004"/>
    </source>
</evidence>
<organism evidence="6 7">
    <name type="scientific">Gimesia aquarii</name>
    <dbReference type="NCBI Taxonomy" id="2527964"/>
    <lineage>
        <taxon>Bacteria</taxon>
        <taxon>Pseudomonadati</taxon>
        <taxon>Planctomycetota</taxon>
        <taxon>Planctomycetia</taxon>
        <taxon>Planctomycetales</taxon>
        <taxon>Planctomycetaceae</taxon>
        <taxon>Gimesia</taxon>
    </lineage>
</organism>
<evidence type="ECO:0000313" key="6">
    <source>
        <dbReference type="EMBL" id="QDT97129.1"/>
    </source>
</evidence>
<dbReference type="Pfam" id="PF07587">
    <property type="entry name" value="PSD1"/>
    <property type="match status" value="1"/>
</dbReference>
<evidence type="ECO:0000256" key="1">
    <source>
        <dbReference type="ARBA" id="ARBA00022723"/>
    </source>
</evidence>
<keyword evidence="3" id="KW-0349">Heme</keyword>